<sequence>MKIGEKRSKTKSNKMFLLGSREEKEHPSGENDLRRKTTATAIGFPKLEHLSIPESIPIKTKKKFKKIPSLRETASTRRKEENVSPYTTSKEDPEHMNELKRISRDVSEEIERRFSCNRDIFVVLHPRSKAKNEQQCGNHLIAVMNAVRNLTPIEHENYPSLNLVQYIENVPDDVPSERIVYWNSLVFGEVLTINISKALKKLNDSDVLRPFEVCHTSGEFLNNYGPVKQFIDFSIDGHEMDHDSLKHAVTEVLKGSMKFSFFQVFVECVIYSQYCYHCLGFILSSLENRNLVSKCISMLAQGLCSPKESKRMELGFDWRTDDNEKHKYSFWRLEYQLARPKFSRETTFDNEWGSFSSTNFSIRRDRELYLARSSPTYDNDDQLEVDYEIEKSAPKRVEINVKKRRNTKRKASARGVEGEYEIPVTKKLSVESKQSVPESLSPRRVIKPRSFLAEQNHIITNSKKALDVDNVGNVSEGEDDDVIHVTQEEIWNTTKDVIIRRAVESGFRFSRARESSLSPPKNKSAWSRNHHRMAVLGSRYEAFQNFKPEFSKKANGKIIAFEIVCVEPTPEKLSIYEESQEESILDSGISSLFSSSSGELDTEKEALPEATDPSIMVPSCESSSEDSHDSVKNKRQKFRYAEEFAKYRRSPPRNRSQTQSQDIKAQRWY</sequence>
<proteinExistence type="predicted"/>
<evidence type="ECO:0000313" key="3">
    <source>
        <dbReference type="Proteomes" id="UP000008549"/>
    </source>
</evidence>
<dbReference type="WormBase" id="CBG03018">
    <property type="protein sequence ID" value="CBP39781"/>
    <property type="gene ID" value="WBGene00025964"/>
</dbReference>
<dbReference type="RefSeq" id="XP_002631221.2">
    <property type="nucleotide sequence ID" value="XM_002631175.2"/>
</dbReference>
<dbReference type="CTD" id="8572735"/>
<dbReference type="InParanoid" id="A8WSZ4"/>
<protein>
    <submittedName>
        <fullName evidence="2">Protein CBG03018</fullName>
    </submittedName>
</protein>
<feature type="compositionally biased region" description="Polar residues" evidence="1">
    <location>
        <begin position="653"/>
        <end position="663"/>
    </location>
</feature>
<feature type="compositionally biased region" description="Basic and acidic residues" evidence="1">
    <location>
        <begin position="20"/>
        <end position="35"/>
    </location>
</feature>
<feature type="region of interest" description="Disordered" evidence="1">
    <location>
        <begin position="63"/>
        <end position="97"/>
    </location>
</feature>
<feature type="region of interest" description="Disordered" evidence="1">
    <location>
        <begin position="1"/>
        <end position="38"/>
    </location>
</feature>
<name>A8WSZ4_CAEBR</name>
<dbReference type="EMBL" id="HE601438">
    <property type="protein sequence ID" value="CAP23605.2"/>
    <property type="molecule type" value="Genomic_DNA"/>
</dbReference>
<dbReference type="KEGG" id="cbr:CBG_03018"/>
<evidence type="ECO:0000256" key="1">
    <source>
        <dbReference type="SAM" id="MobiDB-lite"/>
    </source>
</evidence>
<dbReference type="eggNOG" id="ENOG502TJVB">
    <property type="taxonomic scope" value="Eukaryota"/>
</dbReference>
<evidence type="ECO:0000313" key="4">
    <source>
        <dbReference type="WormBase" id="CBG03018"/>
    </source>
</evidence>
<gene>
    <name evidence="2 4" type="ORF">CBG03018</name>
    <name evidence="2" type="ORF">CBG_03018</name>
</gene>
<feature type="region of interest" description="Disordered" evidence="1">
    <location>
        <begin position="600"/>
        <end position="669"/>
    </location>
</feature>
<organism evidence="2 3">
    <name type="scientific">Caenorhabditis briggsae</name>
    <dbReference type="NCBI Taxonomy" id="6238"/>
    <lineage>
        <taxon>Eukaryota</taxon>
        <taxon>Metazoa</taxon>
        <taxon>Ecdysozoa</taxon>
        <taxon>Nematoda</taxon>
        <taxon>Chromadorea</taxon>
        <taxon>Rhabditida</taxon>
        <taxon>Rhabditina</taxon>
        <taxon>Rhabditomorpha</taxon>
        <taxon>Rhabditoidea</taxon>
        <taxon>Rhabditidae</taxon>
        <taxon>Peloderinae</taxon>
        <taxon>Caenorhabditis</taxon>
    </lineage>
</organism>
<keyword evidence="3" id="KW-1185">Reference proteome</keyword>
<reference evidence="2 3" key="2">
    <citation type="journal article" date="2011" name="PLoS Genet.">
        <title>Caenorhabditis briggsae recombinant inbred line genotypes reveal inter-strain incompatibility and the evolution of recombination.</title>
        <authorList>
            <person name="Ross J.A."/>
            <person name="Koboldt D.C."/>
            <person name="Staisch J.E."/>
            <person name="Chamberlin H.M."/>
            <person name="Gupta B.P."/>
            <person name="Miller R.D."/>
            <person name="Baird S.E."/>
            <person name="Haag E.S."/>
        </authorList>
    </citation>
    <scope>NUCLEOTIDE SEQUENCE [LARGE SCALE GENOMIC DNA]</scope>
    <source>
        <strain evidence="2 3">AF16</strain>
    </source>
</reference>
<evidence type="ECO:0000313" key="2">
    <source>
        <dbReference type="EMBL" id="CAP23605.2"/>
    </source>
</evidence>
<dbReference type="HOGENOM" id="CLU_456527_0_0_1"/>
<dbReference type="AlphaFoldDB" id="A8WSZ4"/>
<accession>A8WSZ4</accession>
<reference evidence="2 3" key="1">
    <citation type="journal article" date="2003" name="PLoS Biol.">
        <title>The genome sequence of Caenorhabditis briggsae: a platform for comparative genomics.</title>
        <authorList>
            <person name="Stein L.D."/>
            <person name="Bao Z."/>
            <person name="Blasiar D."/>
            <person name="Blumenthal T."/>
            <person name="Brent M.R."/>
            <person name="Chen N."/>
            <person name="Chinwalla A."/>
            <person name="Clarke L."/>
            <person name="Clee C."/>
            <person name="Coghlan A."/>
            <person name="Coulson A."/>
            <person name="D'Eustachio P."/>
            <person name="Fitch D.H."/>
            <person name="Fulton L.A."/>
            <person name="Fulton R.E."/>
            <person name="Griffiths-Jones S."/>
            <person name="Harris T.W."/>
            <person name="Hillier L.W."/>
            <person name="Kamath R."/>
            <person name="Kuwabara P.E."/>
            <person name="Mardis E.R."/>
            <person name="Marra M.A."/>
            <person name="Miner T.L."/>
            <person name="Minx P."/>
            <person name="Mullikin J.C."/>
            <person name="Plumb R.W."/>
            <person name="Rogers J."/>
            <person name="Schein J.E."/>
            <person name="Sohrmann M."/>
            <person name="Spieth J."/>
            <person name="Stajich J.E."/>
            <person name="Wei C."/>
            <person name="Willey D."/>
            <person name="Wilson R.K."/>
            <person name="Durbin R."/>
            <person name="Waterston R.H."/>
        </authorList>
    </citation>
    <scope>NUCLEOTIDE SEQUENCE [LARGE SCALE GENOMIC DNA]</scope>
    <source>
        <strain evidence="2 3">AF16</strain>
    </source>
</reference>
<dbReference type="GeneID" id="8572735"/>
<dbReference type="Proteomes" id="UP000008549">
    <property type="component" value="Unassembled WGS sequence"/>
</dbReference>